<dbReference type="Proteomes" id="UP001162480">
    <property type="component" value="Chromosome 7"/>
</dbReference>
<keyword evidence="2" id="KW-1185">Reference proteome</keyword>
<reference evidence="1" key="1">
    <citation type="submission" date="2023-08" db="EMBL/GenBank/DDBJ databases">
        <authorList>
            <person name="Alioto T."/>
            <person name="Alioto T."/>
            <person name="Gomez Garrido J."/>
        </authorList>
    </citation>
    <scope>NUCLEOTIDE SEQUENCE</scope>
</reference>
<proteinExistence type="predicted"/>
<protein>
    <recommendedName>
        <fullName evidence="3">HTH CENPB-type domain-containing protein</fullName>
    </recommendedName>
</protein>
<sequence length="131" mass="15099">MMKLNGKSFVKSFPHPQDKMNARRKSYSIEYKEGMVEESLGKNLIAFCKEKKLDLRMVRKWRADYDKLSQQVEKGNAKKCECGLGRQPLFSELEDVICEWVADRRAKALVVHKTDIQAFALANAPQFGIFP</sequence>
<organism evidence="1 2">
    <name type="scientific">Octopus vulgaris</name>
    <name type="common">Common octopus</name>
    <dbReference type="NCBI Taxonomy" id="6645"/>
    <lineage>
        <taxon>Eukaryota</taxon>
        <taxon>Metazoa</taxon>
        <taxon>Spiralia</taxon>
        <taxon>Lophotrochozoa</taxon>
        <taxon>Mollusca</taxon>
        <taxon>Cephalopoda</taxon>
        <taxon>Coleoidea</taxon>
        <taxon>Octopodiformes</taxon>
        <taxon>Octopoda</taxon>
        <taxon>Incirrata</taxon>
        <taxon>Octopodidae</taxon>
        <taxon>Octopus</taxon>
    </lineage>
</organism>
<accession>A0AA36B1T4</accession>
<dbReference type="AlphaFoldDB" id="A0AA36B1T4"/>
<dbReference type="EMBL" id="OX597820">
    <property type="protein sequence ID" value="CAI9726391.1"/>
    <property type="molecule type" value="Genomic_DNA"/>
</dbReference>
<evidence type="ECO:0008006" key="3">
    <source>
        <dbReference type="Google" id="ProtNLM"/>
    </source>
</evidence>
<evidence type="ECO:0000313" key="1">
    <source>
        <dbReference type="EMBL" id="CAI9726391.1"/>
    </source>
</evidence>
<gene>
    <name evidence="1" type="ORF">OCTVUL_1B008154</name>
</gene>
<name>A0AA36B1T4_OCTVU</name>
<evidence type="ECO:0000313" key="2">
    <source>
        <dbReference type="Proteomes" id="UP001162480"/>
    </source>
</evidence>